<dbReference type="Gene3D" id="3.40.50.1110">
    <property type="entry name" value="SGNH hydrolase"/>
    <property type="match status" value="1"/>
</dbReference>
<dbReference type="Pfam" id="PF13472">
    <property type="entry name" value="Lipase_GDSL_2"/>
    <property type="match status" value="1"/>
</dbReference>
<dbReference type="Proteomes" id="UP001597244">
    <property type="component" value="Unassembled WGS sequence"/>
</dbReference>
<dbReference type="InterPro" id="IPR013830">
    <property type="entry name" value="SGNH_hydro"/>
</dbReference>
<reference evidence="3" key="1">
    <citation type="journal article" date="2019" name="Int. J. Syst. Evol. Microbiol.">
        <title>The Global Catalogue of Microorganisms (GCM) 10K type strain sequencing project: providing services to taxonomists for standard genome sequencing and annotation.</title>
        <authorList>
            <consortium name="The Broad Institute Genomics Platform"/>
            <consortium name="The Broad Institute Genome Sequencing Center for Infectious Disease"/>
            <person name="Wu L."/>
            <person name="Ma J."/>
        </authorList>
    </citation>
    <scope>NUCLEOTIDE SEQUENCE [LARGE SCALE GENOMIC DNA]</scope>
    <source>
        <strain evidence="3">CCM 8951</strain>
    </source>
</reference>
<comment type="caution">
    <text evidence="2">The sequence shown here is derived from an EMBL/GenBank/DDBJ whole genome shotgun (WGS) entry which is preliminary data.</text>
</comment>
<proteinExistence type="predicted"/>
<dbReference type="PANTHER" id="PTHR30383:SF5">
    <property type="entry name" value="SGNH HYDROLASE-TYPE ESTERASE DOMAIN-CONTAINING PROTEIN"/>
    <property type="match status" value="1"/>
</dbReference>
<protein>
    <submittedName>
        <fullName evidence="2">GDSL-type esterase/lipase family protein</fullName>
    </submittedName>
</protein>
<sequence length="216" mass="24738">MRENMIYDSNQYQLRDYIVERIAEVIANNRNSVPGGVVFFGDSLTQYLNLGKFFPEYKNAYNSGVVGISSHMLLHFVDEGVIKYAPKTVFLMVGTNDLGNTVMASPRDIALNVKEIVEIIHYNLPECQINLVSCIPCVEKIHGYRAKGDGLRSNEILQMVLSEYQRVIPYDYVKFINVFPELLDTDGNAVERYYRDGLHINDEGYRLLVDKVKQQL</sequence>
<dbReference type="RefSeq" id="WP_125578350.1">
    <property type="nucleotide sequence ID" value="NZ_JBHTOF010000092.1"/>
</dbReference>
<dbReference type="SUPFAM" id="SSF52266">
    <property type="entry name" value="SGNH hydrolase"/>
    <property type="match status" value="1"/>
</dbReference>
<dbReference type="InterPro" id="IPR036514">
    <property type="entry name" value="SGNH_hydro_sf"/>
</dbReference>
<gene>
    <name evidence="2" type="ORF">ACFQ4L_07930</name>
</gene>
<dbReference type="EMBL" id="JBHTOF010000092">
    <property type="protein sequence ID" value="MFD1465989.1"/>
    <property type="molecule type" value="Genomic_DNA"/>
</dbReference>
<accession>A0ABW4DPJ8</accession>
<dbReference type="InterPro" id="IPR051532">
    <property type="entry name" value="Ester_Hydrolysis_Enzymes"/>
</dbReference>
<evidence type="ECO:0000313" key="2">
    <source>
        <dbReference type="EMBL" id="MFD1465989.1"/>
    </source>
</evidence>
<evidence type="ECO:0000259" key="1">
    <source>
        <dbReference type="Pfam" id="PF13472"/>
    </source>
</evidence>
<name>A0ABW4DPJ8_9LACO</name>
<organism evidence="2 3">
    <name type="scientific">Lapidilactobacillus mulanensis</name>
    <dbReference type="NCBI Taxonomy" id="2485999"/>
    <lineage>
        <taxon>Bacteria</taxon>
        <taxon>Bacillati</taxon>
        <taxon>Bacillota</taxon>
        <taxon>Bacilli</taxon>
        <taxon>Lactobacillales</taxon>
        <taxon>Lactobacillaceae</taxon>
        <taxon>Lapidilactobacillus</taxon>
    </lineage>
</organism>
<keyword evidence="3" id="KW-1185">Reference proteome</keyword>
<evidence type="ECO:0000313" key="3">
    <source>
        <dbReference type="Proteomes" id="UP001597244"/>
    </source>
</evidence>
<feature type="domain" description="SGNH hydrolase-type esterase" evidence="1">
    <location>
        <begin position="39"/>
        <end position="207"/>
    </location>
</feature>
<dbReference type="PANTHER" id="PTHR30383">
    <property type="entry name" value="THIOESTERASE 1/PROTEASE 1/LYSOPHOSPHOLIPASE L1"/>
    <property type="match status" value="1"/>
</dbReference>